<dbReference type="OMA" id="WQARRKF"/>
<evidence type="ECO:0000256" key="10">
    <source>
        <dbReference type="ARBA" id="ARBA00023157"/>
    </source>
</evidence>
<keyword evidence="6" id="KW-0967">Endosome</keyword>
<feature type="domain" description="Polycystin cation channel PKD1/PKD2" evidence="15">
    <location>
        <begin position="461"/>
        <end position="592"/>
    </location>
</feature>
<proteinExistence type="predicted"/>
<feature type="compositionally biased region" description="Polar residues" evidence="13">
    <location>
        <begin position="8"/>
        <end position="18"/>
    </location>
</feature>
<dbReference type="Proteomes" id="UP000037069">
    <property type="component" value="Unassembled WGS sequence"/>
</dbReference>
<dbReference type="EMBL" id="JRES01000760">
    <property type="protein sequence ID" value="KNC28588.1"/>
    <property type="molecule type" value="Genomic_DNA"/>
</dbReference>
<evidence type="ECO:0000256" key="8">
    <source>
        <dbReference type="ARBA" id="ARBA00023065"/>
    </source>
</evidence>
<dbReference type="InterPro" id="IPR049134">
    <property type="entry name" value="MCLN_ECD"/>
</dbReference>
<evidence type="ECO:0000313" key="17">
    <source>
        <dbReference type="EMBL" id="KNC28588.1"/>
    </source>
</evidence>
<feature type="compositionally biased region" description="Polar residues" evidence="13">
    <location>
        <begin position="57"/>
        <end position="66"/>
    </location>
</feature>
<dbReference type="OrthoDB" id="263481at2759"/>
<organism evidence="17 18">
    <name type="scientific">Lucilia cuprina</name>
    <name type="common">Green bottle fly</name>
    <name type="synonym">Australian sheep blowfly</name>
    <dbReference type="NCBI Taxonomy" id="7375"/>
    <lineage>
        <taxon>Eukaryota</taxon>
        <taxon>Metazoa</taxon>
        <taxon>Ecdysozoa</taxon>
        <taxon>Arthropoda</taxon>
        <taxon>Hexapoda</taxon>
        <taxon>Insecta</taxon>
        <taxon>Pterygota</taxon>
        <taxon>Neoptera</taxon>
        <taxon>Endopterygota</taxon>
        <taxon>Diptera</taxon>
        <taxon>Brachycera</taxon>
        <taxon>Muscomorpha</taxon>
        <taxon>Oestroidea</taxon>
        <taxon>Calliphoridae</taxon>
        <taxon>Luciliinae</taxon>
        <taxon>Lucilia</taxon>
    </lineage>
</organism>
<feature type="region of interest" description="Disordered" evidence="13">
    <location>
        <begin position="1"/>
        <end position="67"/>
    </location>
</feature>
<evidence type="ECO:0000256" key="2">
    <source>
        <dbReference type="ARBA" id="ARBA00004651"/>
    </source>
</evidence>
<evidence type="ECO:0000259" key="15">
    <source>
        <dbReference type="Pfam" id="PF08016"/>
    </source>
</evidence>
<evidence type="ECO:0000256" key="9">
    <source>
        <dbReference type="ARBA" id="ARBA00023136"/>
    </source>
</evidence>
<evidence type="ECO:0000256" key="3">
    <source>
        <dbReference type="ARBA" id="ARBA00022448"/>
    </source>
</evidence>
<evidence type="ECO:0000256" key="4">
    <source>
        <dbReference type="ARBA" id="ARBA00022475"/>
    </source>
</evidence>
<dbReference type="GO" id="GO:0072345">
    <property type="term" value="F:NAADP-sensitive calcium-release channel activity"/>
    <property type="evidence" value="ECO:0007669"/>
    <property type="project" value="TreeGrafter"/>
</dbReference>
<evidence type="ECO:0000256" key="13">
    <source>
        <dbReference type="SAM" id="MobiDB-lite"/>
    </source>
</evidence>
<dbReference type="AlphaFoldDB" id="A0A0L0C824"/>
<name>A0A0L0C824_LUCCU</name>
<accession>A0A0L0C824</accession>
<feature type="transmembrane region" description="Helical" evidence="14">
    <location>
        <begin position="364"/>
        <end position="386"/>
    </location>
</feature>
<keyword evidence="10" id="KW-1015">Disulfide bond</keyword>
<reference evidence="17 18" key="1">
    <citation type="journal article" date="2015" name="Nat. Commun.">
        <title>Lucilia cuprina genome unlocks parasitic fly biology to underpin future interventions.</title>
        <authorList>
            <person name="Anstead C.A."/>
            <person name="Korhonen P.K."/>
            <person name="Young N.D."/>
            <person name="Hall R.S."/>
            <person name="Jex A.R."/>
            <person name="Murali S.C."/>
            <person name="Hughes D.S."/>
            <person name="Lee S.F."/>
            <person name="Perry T."/>
            <person name="Stroehlein A.J."/>
            <person name="Ansell B.R."/>
            <person name="Breugelmans B."/>
            <person name="Hofmann A."/>
            <person name="Qu J."/>
            <person name="Dugan S."/>
            <person name="Lee S.L."/>
            <person name="Chao H."/>
            <person name="Dinh H."/>
            <person name="Han Y."/>
            <person name="Doddapaneni H.V."/>
            <person name="Worley K.C."/>
            <person name="Muzny D.M."/>
            <person name="Ioannidis P."/>
            <person name="Waterhouse R.M."/>
            <person name="Zdobnov E.M."/>
            <person name="James P.J."/>
            <person name="Bagnall N.H."/>
            <person name="Kotze A.C."/>
            <person name="Gibbs R.A."/>
            <person name="Richards S."/>
            <person name="Batterham P."/>
            <person name="Gasser R.B."/>
        </authorList>
    </citation>
    <scope>NUCLEOTIDE SEQUENCE [LARGE SCALE GENOMIC DNA]</scope>
    <source>
        <strain evidence="17 18">LS</strain>
        <tissue evidence="17">Full body</tissue>
    </source>
</reference>
<feature type="transmembrane region" description="Helical" evidence="14">
    <location>
        <begin position="496"/>
        <end position="518"/>
    </location>
</feature>
<dbReference type="Gene3D" id="1.10.287.70">
    <property type="match status" value="1"/>
</dbReference>
<protein>
    <submittedName>
        <fullName evidence="17">Uncharacterized protein</fullName>
    </submittedName>
</protein>
<comment type="caution">
    <text evidence="17">The sequence shown here is derived from an EMBL/GenBank/DDBJ whole genome shotgun (WGS) entry which is preliminary data.</text>
</comment>
<dbReference type="CDD" id="cd21050">
    <property type="entry name" value="ELD_TRPML"/>
    <property type="match status" value="1"/>
</dbReference>
<dbReference type="FunFam" id="1.10.287.70:FF:000033">
    <property type="entry name" value="Mucolipin 1"/>
    <property type="match status" value="1"/>
</dbReference>
<feature type="transmembrane region" description="Helical" evidence="14">
    <location>
        <begin position="459"/>
        <end position="476"/>
    </location>
</feature>
<keyword evidence="4" id="KW-1003">Cell membrane</keyword>
<evidence type="ECO:0000256" key="12">
    <source>
        <dbReference type="ARBA" id="ARBA00036634"/>
    </source>
</evidence>
<feature type="transmembrane region" description="Helical" evidence="14">
    <location>
        <begin position="564"/>
        <end position="586"/>
    </location>
</feature>
<dbReference type="InterPro" id="IPR039031">
    <property type="entry name" value="Mucolipin"/>
</dbReference>
<gene>
    <name evidence="17" type="ORF">FF38_05673</name>
</gene>
<keyword evidence="5 14" id="KW-0812">Transmembrane</keyword>
<dbReference type="GO" id="GO:0005765">
    <property type="term" value="C:lysosomal membrane"/>
    <property type="evidence" value="ECO:0007669"/>
    <property type="project" value="TreeGrafter"/>
</dbReference>
<keyword evidence="3" id="KW-0813">Transport</keyword>
<feature type="domain" description="Mucolipin extracytosolic" evidence="16">
    <location>
        <begin position="162"/>
        <end position="351"/>
    </location>
</feature>
<feature type="transmembrane region" description="Helical" evidence="14">
    <location>
        <begin position="419"/>
        <end position="439"/>
    </location>
</feature>
<keyword evidence="11" id="KW-0407">Ion channel</keyword>
<comment type="catalytic activity">
    <reaction evidence="12">
        <text>Ca(2+)(in) = Ca(2+)(out)</text>
        <dbReference type="Rhea" id="RHEA:29671"/>
        <dbReference type="ChEBI" id="CHEBI:29108"/>
    </reaction>
</comment>
<evidence type="ECO:0000256" key="6">
    <source>
        <dbReference type="ARBA" id="ARBA00022753"/>
    </source>
</evidence>
<dbReference type="PANTHER" id="PTHR12127">
    <property type="entry name" value="MUCOLIPIN"/>
    <property type="match status" value="1"/>
</dbReference>
<feature type="non-terminal residue" evidence="17">
    <location>
        <position position="1"/>
    </location>
</feature>
<dbReference type="PANTHER" id="PTHR12127:SF7">
    <property type="entry name" value="SD02261P"/>
    <property type="match status" value="1"/>
</dbReference>
<evidence type="ECO:0000256" key="1">
    <source>
        <dbReference type="ARBA" id="ARBA00004337"/>
    </source>
</evidence>
<evidence type="ECO:0000256" key="11">
    <source>
        <dbReference type="ARBA" id="ARBA00023303"/>
    </source>
</evidence>
<evidence type="ECO:0000256" key="7">
    <source>
        <dbReference type="ARBA" id="ARBA00022989"/>
    </source>
</evidence>
<evidence type="ECO:0000313" key="18">
    <source>
        <dbReference type="Proteomes" id="UP000037069"/>
    </source>
</evidence>
<dbReference type="Pfam" id="PF08016">
    <property type="entry name" value="PKD_channel"/>
    <property type="match status" value="1"/>
</dbReference>
<dbReference type="GO" id="GO:0005886">
    <property type="term" value="C:plasma membrane"/>
    <property type="evidence" value="ECO:0007669"/>
    <property type="project" value="UniProtKB-SubCell"/>
</dbReference>
<dbReference type="GO" id="GO:0010008">
    <property type="term" value="C:endosome membrane"/>
    <property type="evidence" value="ECO:0007669"/>
    <property type="project" value="UniProtKB-SubCell"/>
</dbReference>
<keyword evidence="18" id="KW-1185">Reference proteome</keyword>
<sequence>VNYGSGAYTMSTGNNNAATKDDRKPNVTDEPGTVVTRHRLSGGEDSRCESDEEFVSPHSNTAASRQSYKEAMNTPLSEGAGPNGSGFTEMPASSTCIEGVSPMAMYNEERMRRKLQFYFMNPIEKWQARRKFPYKFVVQIVKIILVTMQLCLFAHSRYNHINYTWDNRIAFSHLFLRGWDSSREVESYPPSVGPFALYEKTEFFETIDYALNGYAAMNRSIGPYDYPTQDNSMAPLKLCLYNYREGTIFGFNESYIFNPQIELVCELLPSNVTAIGVEKYLIERGVEVSFSSLVKATLKFAIKTVNFKAYGGPLSAPDCFKFDITIFFDNRDHDGQMLLSLDADATRLHCKGDVDFISDAEFDAILRSVLNIFVLLVCLLSFALCARALYRAYLLRCATVSFFRSHFNKELSFEGRLEFVNFWYIMILFNDVLLILGSALKEQIERKLYVVDQWDTCSLFLGVGNLLVWFGVLRYLGFFKTYNVVILTLKKAAPKIFRFLVAALLIYAGFAFCGWLILGPYHMKFRSLATTSECLFSLINGDDMFATFATMSSKSSWLWWFSQIYLYSFTSLYIYVVLSLFISVIMDAYDTIKRYYRDGFPVSDLKEFVGTRTEEDLTSGVFMNNMDDFDNSSFLDVMRKVCCCGCCPSSRSNQATGPTGYTTLTSIIK</sequence>
<dbReference type="InterPro" id="IPR013122">
    <property type="entry name" value="PKD1_2_channel"/>
</dbReference>
<comment type="subcellular location">
    <subcellularLocation>
        <location evidence="2">Cell membrane</location>
        <topology evidence="2">Multi-pass membrane protein</topology>
    </subcellularLocation>
    <subcellularLocation>
        <location evidence="1">Endosome membrane</location>
        <topology evidence="1">Multi-pass membrane protein</topology>
    </subcellularLocation>
</comment>
<keyword evidence="9 14" id="KW-0472">Membrane</keyword>
<evidence type="ECO:0000256" key="5">
    <source>
        <dbReference type="ARBA" id="ARBA00022692"/>
    </source>
</evidence>
<evidence type="ECO:0000259" key="16">
    <source>
        <dbReference type="Pfam" id="PF21381"/>
    </source>
</evidence>
<dbReference type="Pfam" id="PF21381">
    <property type="entry name" value="MCLN_ECD"/>
    <property type="match status" value="1"/>
</dbReference>
<dbReference type="STRING" id="7375.A0A0L0C824"/>
<keyword evidence="8" id="KW-0406">Ion transport</keyword>
<evidence type="ECO:0000256" key="14">
    <source>
        <dbReference type="SAM" id="Phobius"/>
    </source>
</evidence>
<keyword evidence="7 14" id="KW-1133">Transmembrane helix</keyword>